<dbReference type="SUPFAM" id="SSF49764">
    <property type="entry name" value="HSP20-like chaperones"/>
    <property type="match status" value="1"/>
</dbReference>
<comment type="caution">
    <text evidence="2">The sequence shown here is derived from an EMBL/GenBank/DDBJ whole genome shotgun (WGS) entry which is preliminary data.</text>
</comment>
<evidence type="ECO:0000313" key="2">
    <source>
        <dbReference type="EMBL" id="KAK9807110.1"/>
    </source>
</evidence>
<dbReference type="Proteomes" id="UP001465755">
    <property type="component" value="Unassembled WGS sequence"/>
</dbReference>
<name>A0AAW1PFF1_9CHLO</name>
<sequence>MARREPLRTVAEAARPTLVDVHESATAFQISADFPGVSKSDIKVHVEGDVLSLAVEKAIEKQEESADPETGFKLHRNERAAAFQDGYALTNPTLEIAGYRRLNEHDARSQTRDEIGLDRIATLQR</sequence>
<dbReference type="Gene3D" id="2.60.40.790">
    <property type="match status" value="1"/>
</dbReference>
<organism evidence="2 3">
    <name type="scientific">Symbiochloris irregularis</name>
    <dbReference type="NCBI Taxonomy" id="706552"/>
    <lineage>
        <taxon>Eukaryota</taxon>
        <taxon>Viridiplantae</taxon>
        <taxon>Chlorophyta</taxon>
        <taxon>core chlorophytes</taxon>
        <taxon>Trebouxiophyceae</taxon>
        <taxon>Trebouxiales</taxon>
        <taxon>Trebouxiaceae</taxon>
        <taxon>Symbiochloris</taxon>
    </lineage>
</organism>
<evidence type="ECO:0000259" key="1">
    <source>
        <dbReference type="Pfam" id="PF00011"/>
    </source>
</evidence>
<dbReference type="AlphaFoldDB" id="A0AAW1PFF1"/>
<reference evidence="2 3" key="1">
    <citation type="journal article" date="2024" name="Nat. Commun.">
        <title>Phylogenomics reveals the evolutionary origins of lichenization in chlorophyte algae.</title>
        <authorList>
            <person name="Puginier C."/>
            <person name="Libourel C."/>
            <person name="Otte J."/>
            <person name="Skaloud P."/>
            <person name="Haon M."/>
            <person name="Grisel S."/>
            <person name="Petersen M."/>
            <person name="Berrin J.G."/>
            <person name="Delaux P.M."/>
            <person name="Dal Grande F."/>
            <person name="Keller J."/>
        </authorList>
    </citation>
    <scope>NUCLEOTIDE SEQUENCE [LARGE SCALE GENOMIC DNA]</scope>
    <source>
        <strain evidence="2 3">SAG 2036</strain>
    </source>
</reference>
<feature type="domain" description="SHSP" evidence="1">
    <location>
        <begin position="21"/>
        <end position="64"/>
    </location>
</feature>
<dbReference type="EMBL" id="JALJOQ010000034">
    <property type="protein sequence ID" value="KAK9807110.1"/>
    <property type="molecule type" value="Genomic_DNA"/>
</dbReference>
<dbReference type="CDD" id="cd06464">
    <property type="entry name" value="ACD_sHsps-like"/>
    <property type="match status" value="1"/>
</dbReference>
<keyword evidence="3" id="KW-1185">Reference proteome</keyword>
<proteinExistence type="predicted"/>
<dbReference type="InterPro" id="IPR008978">
    <property type="entry name" value="HSP20-like_chaperone"/>
</dbReference>
<accession>A0AAW1PFF1</accession>
<evidence type="ECO:0000313" key="3">
    <source>
        <dbReference type="Proteomes" id="UP001465755"/>
    </source>
</evidence>
<dbReference type="Pfam" id="PF00011">
    <property type="entry name" value="HSP20"/>
    <property type="match status" value="1"/>
</dbReference>
<dbReference type="InterPro" id="IPR002068">
    <property type="entry name" value="A-crystallin/Hsp20_dom"/>
</dbReference>
<protein>
    <recommendedName>
        <fullName evidence="1">SHSP domain-containing protein</fullName>
    </recommendedName>
</protein>
<gene>
    <name evidence="2" type="ORF">WJX73_005687</name>
</gene>